<dbReference type="InterPro" id="IPR023393">
    <property type="entry name" value="START-like_dom_sf"/>
</dbReference>
<dbReference type="EMBL" id="WHOA01000098">
    <property type="protein sequence ID" value="NOU72629.1"/>
    <property type="molecule type" value="Genomic_DNA"/>
</dbReference>
<name>A0ABX1XW45_9BACL</name>
<reference evidence="3 4" key="1">
    <citation type="submission" date="2019-10" db="EMBL/GenBank/DDBJ databases">
        <title>Description of Paenibacillus terrestris sp. nov.</title>
        <authorList>
            <person name="Carlier A."/>
            <person name="Qi S."/>
        </authorList>
    </citation>
    <scope>NUCLEOTIDE SEQUENCE [LARGE SCALE GENOMIC DNA]</scope>
    <source>
        <strain evidence="3 4">LMG 31458</strain>
    </source>
</reference>
<comment type="similarity">
    <text evidence="1">Belongs to the AHA1 family.</text>
</comment>
<protein>
    <submittedName>
        <fullName evidence="3">ATPase</fullName>
    </submittedName>
</protein>
<keyword evidence="4" id="KW-1185">Reference proteome</keyword>
<organism evidence="3 4">
    <name type="scientific">Paenibacillus phytorum</name>
    <dbReference type="NCBI Taxonomy" id="2654977"/>
    <lineage>
        <taxon>Bacteria</taxon>
        <taxon>Bacillati</taxon>
        <taxon>Bacillota</taxon>
        <taxon>Bacilli</taxon>
        <taxon>Bacillales</taxon>
        <taxon>Paenibacillaceae</taxon>
        <taxon>Paenibacillus</taxon>
    </lineage>
</organism>
<sequence>MTIKFNKERFEIMSNMLSIDKQRGIVAAADTVWNVLTDPDFIKQWLGVTIKTDWKIGHPISFSFSWDGKVFEDKGHLLELEAPKVFSYDYWSGLSGTDDTPENYSIIKFTLLNQDNITIIKLKHSNFCTWTMYEHSDKNWEETLDSIKKIAERASLIN</sequence>
<evidence type="ECO:0000313" key="4">
    <source>
        <dbReference type="Proteomes" id="UP000616779"/>
    </source>
</evidence>
<dbReference type="Gene3D" id="3.30.530.20">
    <property type="match status" value="1"/>
</dbReference>
<dbReference type="Proteomes" id="UP000616779">
    <property type="component" value="Unassembled WGS sequence"/>
</dbReference>
<dbReference type="Pfam" id="PF08327">
    <property type="entry name" value="AHSA1"/>
    <property type="match status" value="1"/>
</dbReference>
<dbReference type="CDD" id="cd07814">
    <property type="entry name" value="SRPBCC_CalC_Aha1-like"/>
    <property type="match status" value="1"/>
</dbReference>
<gene>
    <name evidence="3" type="ORF">GC098_14525</name>
</gene>
<dbReference type="SUPFAM" id="SSF55961">
    <property type="entry name" value="Bet v1-like"/>
    <property type="match status" value="1"/>
</dbReference>
<evidence type="ECO:0000259" key="2">
    <source>
        <dbReference type="Pfam" id="PF08327"/>
    </source>
</evidence>
<evidence type="ECO:0000313" key="3">
    <source>
        <dbReference type="EMBL" id="NOU72629.1"/>
    </source>
</evidence>
<feature type="domain" description="Activator of Hsp90 ATPase homologue 1/2-like C-terminal" evidence="2">
    <location>
        <begin position="27"/>
        <end position="151"/>
    </location>
</feature>
<dbReference type="InterPro" id="IPR013538">
    <property type="entry name" value="ASHA1/2-like_C"/>
</dbReference>
<comment type="caution">
    <text evidence="3">The sequence shown here is derived from an EMBL/GenBank/DDBJ whole genome shotgun (WGS) entry which is preliminary data.</text>
</comment>
<proteinExistence type="inferred from homology"/>
<accession>A0ABX1XW45</accession>
<evidence type="ECO:0000256" key="1">
    <source>
        <dbReference type="ARBA" id="ARBA00006817"/>
    </source>
</evidence>